<keyword evidence="3" id="KW-1185">Reference proteome</keyword>
<feature type="domain" description="Nitrile hydratase beta subunit" evidence="1">
    <location>
        <begin position="7"/>
        <end position="101"/>
    </location>
</feature>
<protein>
    <submittedName>
        <fullName evidence="2">SH3-like domain-containing protein</fullName>
        <ecNumber evidence="2">4.2.1.84</ecNumber>
    </submittedName>
</protein>
<dbReference type="InterPro" id="IPR008990">
    <property type="entry name" value="Elect_transpt_acc-like_dom_sf"/>
</dbReference>
<organism evidence="2 3">
    <name type="scientific">Ahrensia kielensis</name>
    <dbReference type="NCBI Taxonomy" id="76980"/>
    <lineage>
        <taxon>Bacteria</taxon>
        <taxon>Pseudomonadati</taxon>
        <taxon>Pseudomonadota</taxon>
        <taxon>Alphaproteobacteria</taxon>
        <taxon>Hyphomicrobiales</taxon>
        <taxon>Ahrensiaceae</taxon>
        <taxon>Ahrensia</taxon>
    </lineage>
</organism>
<dbReference type="EC" id="4.2.1.84" evidence="2"/>
<dbReference type="Gene3D" id="2.30.30.50">
    <property type="match status" value="1"/>
</dbReference>
<name>A0ABU9T3Q8_9HYPH</name>
<evidence type="ECO:0000313" key="2">
    <source>
        <dbReference type="EMBL" id="MEM5500388.1"/>
    </source>
</evidence>
<keyword evidence="2" id="KW-0456">Lyase</keyword>
<dbReference type="Pfam" id="PF02211">
    <property type="entry name" value="NHase_beta_C"/>
    <property type="match status" value="1"/>
</dbReference>
<dbReference type="EMBL" id="JBBMQO010000001">
    <property type="protein sequence ID" value="MEM5500388.1"/>
    <property type="molecule type" value="Genomic_DNA"/>
</dbReference>
<evidence type="ECO:0000313" key="3">
    <source>
        <dbReference type="Proteomes" id="UP001477870"/>
    </source>
</evidence>
<comment type="caution">
    <text evidence="2">The sequence shown here is derived from an EMBL/GenBank/DDBJ whole genome shotgun (WGS) entry which is preliminary data.</text>
</comment>
<accession>A0ABU9T3Q8</accession>
<dbReference type="Proteomes" id="UP001477870">
    <property type="component" value="Unassembled WGS sequence"/>
</dbReference>
<evidence type="ECO:0000259" key="1">
    <source>
        <dbReference type="Pfam" id="PF02211"/>
    </source>
</evidence>
<gene>
    <name evidence="2" type="ORF">WNY59_02170</name>
</gene>
<dbReference type="SUPFAM" id="SSF50090">
    <property type="entry name" value="Electron transport accessory proteins"/>
    <property type="match status" value="1"/>
</dbReference>
<dbReference type="InterPro" id="IPR024690">
    <property type="entry name" value="CN_hydtase_beta_dom_C"/>
</dbReference>
<proteinExistence type="predicted"/>
<dbReference type="GO" id="GO:0018822">
    <property type="term" value="F:nitrile hydratase activity"/>
    <property type="evidence" value="ECO:0007669"/>
    <property type="project" value="UniProtKB-EC"/>
</dbReference>
<sequence length="107" mass="12101">MISMVVNSASSPKFHKGQKVQIILEESLGHCRTPLYVRGASGEIADYIGSYKNPEDLAYGGTGLPESPLYWVEIKLSELWHNYTGDSTDTLRVEVYEHWLRKLNKEG</sequence>
<dbReference type="RefSeq" id="WP_342846530.1">
    <property type="nucleotide sequence ID" value="NZ_JBBMQO010000001.1"/>
</dbReference>
<reference evidence="2 3" key="1">
    <citation type="submission" date="2024-03" db="EMBL/GenBank/DDBJ databases">
        <title>Community enrichment and isolation of bacterial strains for fucoidan degradation.</title>
        <authorList>
            <person name="Sichert A."/>
        </authorList>
    </citation>
    <scope>NUCLEOTIDE SEQUENCE [LARGE SCALE GENOMIC DNA]</scope>
    <source>
        <strain evidence="2 3">AS62</strain>
    </source>
</reference>